<reference evidence="2 3" key="2">
    <citation type="submission" date="2018-11" db="EMBL/GenBank/DDBJ databases">
        <authorList>
            <consortium name="Pathogen Informatics"/>
        </authorList>
    </citation>
    <scope>NUCLEOTIDE SEQUENCE [LARGE SCALE GENOMIC DNA]</scope>
</reference>
<proteinExistence type="predicted"/>
<feature type="compositionally biased region" description="Low complexity" evidence="1">
    <location>
        <begin position="196"/>
        <end position="207"/>
    </location>
</feature>
<feature type="compositionally biased region" description="Basic and acidic residues" evidence="1">
    <location>
        <begin position="52"/>
        <end position="61"/>
    </location>
</feature>
<dbReference type="AlphaFoldDB" id="A0A0R3TGP0"/>
<dbReference type="OrthoDB" id="6282222at2759"/>
<dbReference type="EMBL" id="UZAE01006398">
    <property type="protein sequence ID" value="VDO02088.1"/>
    <property type="molecule type" value="Genomic_DNA"/>
</dbReference>
<name>A0A0R3TGP0_RODNA</name>
<accession>A0A0R3TGP0</accession>
<feature type="compositionally biased region" description="Low complexity" evidence="1">
    <location>
        <begin position="145"/>
        <end position="157"/>
    </location>
</feature>
<feature type="compositionally biased region" description="Basic residues" evidence="1">
    <location>
        <begin position="175"/>
        <end position="195"/>
    </location>
</feature>
<feature type="compositionally biased region" description="Basic and acidic residues" evidence="1">
    <location>
        <begin position="158"/>
        <end position="174"/>
    </location>
</feature>
<feature type="region of interest" description="Disordered" evidence="1">
    <location>
        <begin position="118"/>
        <end position="215"/>
    </location>
</feature>
<keyword evidence="3" id="KW-1185">Reference proteome</keyword>
<evidence type="ECO:0000313" key="2">
    <source>
        <dbReference type="EMBL" id="VDO02088.1"/>
    </source>
</evidence>
<dbReference type="WBParaSite" id="HNAJ_0000623101-mRNA-1">
    <property type="protein sequence ID" value="HNAJ_0000623101-mRNA-1"/>
    <property type="gene ID" value="HNAJ_0000623101"/>
</dbReference>
<evidence type="ECO:0000313" key="3">
    <source>
        <dbReference type="Proteomes" id="UP000278807"/>
    </source>
</evidence>
<feature type="compositionally biased region" description="Pro residues" evidence="1">
    <location>
        <begin position="134"/>
        <end position="144"/>
    </location>
</feature>
<gene>
    <name evidence="2" type="ORF">HNAJ_LOCUS6228</name>
</gene>
<reference evidence="4" key="1">
    <citation type="submission" date="2017-02" db="UniProtKB">
        <authorList>
            <consortium name="WormBaseParasite"/>
        </authorList>
    </citation>
    <scope>IDENTIFICATION</scope>
</reference>
<organism evidence="4">
    <name type="scientific">Rodentolepis nana</name>
    <name type="common">Dwarf tapeworm</name>
    <name type="synonym">Hymenolepis nana</name>
    <dbReference type="NCBI Taxonomy" id="102285"/>
    <lineage>
        <taxon>Eukaryota</taxon>
        <taxon>Metazoa</taxon>
        <taxon>Spiralia</taxon>
        <taxon>Lophotrochozoa</taxon>
        <taxon>Platyhelminthes</taxon>
        <taxon>Cestoda</taxon>
        <taxon>Eucestoda</taxon>
        <taxon>Cyclophyllidea</taxon>
        <taxon>Hymenolepididae</taxon>
        <taxon>Rodentolepis</taxon>
    </lineage>
</organism>
<dbReference type="Proteomes" id="UP000278807">
    <property type="component" value="Unassembled WGS sequence"/>
</dbReference>
<evidence type="ECO:0000256" key="1">
    <source>
        <dbReference type="SAM" id="MobiDB-lite"/>
    </source>
</evidence>
<sequence length="215" mass="25116">MTDKRLVLGYVKQSAVHNRILEEEKCWREHEIRKRVGSKRCCPSRSRSRHKSSLDQRRVSVEREWRRQRKKMIEESSKITAPAAAPTTALEFWRQVVRCDGGIEDRWGHDGFEELECPGPPVPHSLERRIVTPPRVPPRSPAPPDTSRSTTPESSSFSEEKNYRRKFKGSDKYVKRSKKCKRNRIKKRKLKKSRSRSLSSSPSSSCDSDIEWIEK</sequence>
<feature type="region of interest" description="Disordered" evidence="1">
    <location>
        <begin position="41"/>
        <end position="61"/>
    </location>
</feature>
<evidence type="ECO:0000313" key="4">
    <source>
        <dbReference type="WBParaSite" id="HNAJ_0000623101-mRNA-1"/>
    </source>
</evidence>
<protein>
    <submittedName>
        <fullName evidence="2 4">Uncharacterized protein</fullName>
    </submittedName>
</protein>